<dbReference type="InterPro" id="IPR036179">
    <property type="entry name" value="Ig-like_dom_sf"/>
</dbReference>
<keyword evidence="1" id="KW-1133">Transmembrane helix</keyword>
<protein>
    <recommendedName>
        <fullName evidence="4">Ig-like domain-containing protein</fullName>
    </recommendedName>
</protein>
<evidence type="ECO:0000313" key="2">
    <source>
        <dbReference type="Ensembl" id="ENSMMOP00000008268.1"/>
    </source>
</evidence>
<proteinExistence type="predicted"/>
<name>A0A3Q3W2N6_MOLML</name>
<dbReference type="SUPFAM" id="SSF48726">
    <property type="entry name" value="Immunoglobulin"/>
    <property type="match status" value="1"/>
</dbReference>
<evidence type="ECO:0000256" key="1">
    <source>
        <dbReference type="SAM" id="Phobius"/>
    </source>
</evidence>
<reference evidence="2" key="2">
    <citation type="submission" date="2025-09" db="UniProtKB">
        <authorList>
            <consortium name="Ensembl"/>
        </authorList>
    </citation>
    <scope>IDENTIFICATION</scope>
</reference>
<dbReference type="AlphaFoldDB" id="A0A3Q3W2N6"/>
<dbReference type="OMA" id="LRFEGKC"/>
<dbReference type="Ensembl" id="ENSMMOT00000008419.1">
    <property type="protein sequence ID" value="ENSMMOP00000008268.1"/>
    <property type="gene ID" value="ENSMMOG00000006404.1"/>
</dbReference>
<keyword evidence="1" id="KW-0812">Transmembrane</keyword>
<reference evidence="2" key="1">
    <citation type="submission" date="2025-08" db="UniProtKB">
        <authorList>
            <consortium name="Ensembl"/>
        </authorList>
    </citation>
    <scope>IDENTIFICATION</scope>
</reference>
<feature type="transmembrane region" description="Helical" evidence="1">
    <location>
        <begin position="118"/>
        <end position="139"/>
    </location>
</feature>
<evidence type="ECO:0000313" key="3">
    <source>
        <dbReference type="Proteomes" id="UP000261620"/>
    </source>
</evidence>
<keyword evidence="3" id="KW-1185">Reference proteome</keyword>
<organism evidence="2 3">
    <name type="scientific">Mola mola</name>
    <name type="common">Ocean sunfish</name>
    <name type="synonym">Tetraodon mola</name>
    <dbReference type="NCBI Taxonomy" id="94237"/>
    <lineage>
        <taxon>Eukaryota</taxon>
        <taxon>Metazoa</taxon>
        <taxon>Chordata</taxon>
        <taxon>Craniata</taxon>
        <taxon>Vertebrata</taxon>
        <taxon>Euteleostomi</taxon>
        <taxon>Actinopterygii</taxon>
        <taxon>Neopterygii</taxon>
        <taxon>Teleostei</taxon>
        <taxon>Neoteleostei</taxon>
        <taxon>Acanthomorphata</taxon>
        <taxon>Eupercaria</taxon>
        <taxon>Tetraodontiformes</taxon>
        <taxon>Molidae</taxon>
        <taxon>Mola</taxon>
    </lineage>
</organism>
<accession>A0A3Q3W2N6</accession>
<keyword evidence="1" id="KW-0472">Membrane</keyword>
<evidence type="ECO:0008006" key="4">
    <source>
        <dbReference type="Google" id="ProtNLM"/>
    </source>
</evidence>
<dbReference type="Proteomes" id="UP000261620">
    <property type="component" value="Unplaced"/>
</dbReference>
<sequence>YSMLTILAVHLCHSRLISFLASESHTVEVQAGQDVTLLCSNISTRSTQTNWFRVVNRTKPCCIPSVFSHIDQVKLCHDFQMDLSYSGLYFCGLYMDTHKVIASATLLNVQCHDGMTKIMNMILGGLTVFLTIIIIFLAVKVRKLQTGKVHLLVNLDNNLNYAALTFKPKQKRLVTGL</sequence>